<accession>A0A1Y1W0E7</accession>
<evidence type="ECO:0000313" key="1">
    <source>
        <dbReference type="EMBL" id="ORX66988.1"/>
    </source>
</evidence>
<dbReference type="EMBL" id="MCFG01000440">
    <property type="protein sequence ID" value="ORX66988.1"/>
    <property type="molecule type" value="Genomic_DNA"/>
</dbReference>
<keyword evidence="2" id="KW-1185">Reference proteome</keyword>
<sequence>MNLGGKLKYNTCISFEGPYLHSLHIKNVKGCKSKLTRYSTNANVKTNKLVSKTPKTIFC</sequence>
<gene>
    <name evidence="1" type="ORF">BCR32DRAFT_286275</name>
</gene>
<reference evidence="1 2" key="2">
    <citation type="submission" date="2016-08" db="EMBL/GenBank/DDBJ databases">
        <title>Pervasive Adenine N6-methylation of Active Genes in Fungi.</title>
        <authorList>
            <consortium name="DOE Joint Genome Institute"/>
            <person name="Mondo S.J."/>
            <person name="Dannebaum R.O."/>
            <person name="Kuo R.C."/>
            <person name="Labutti K."/>
            <person name="Haridas S."/>
            <person name="Kuo A."/>
            <person name="Salamov A."/>
            <person name="Ahrendt S.R."/>
            <person name="Lipzen A."/>
            <person name="Sullivan W."/>
            <person name="Andreopoulos W.B."/>
            <person name="Clum A."/>
            <person name="Lindquist E."/>
            <person name="Daum C."/>
            <person name="Ramamoorthy G.K."/>
            <person name="Gryganskyi A."/>
            <person name="Culley D."/>
            <person name="Magnuson J.K."/>
            <person name="James T.Y."/>
            <person name="O'Malley M.A."/>
            <person name="Stajich J.E."/>
            <person name="Spatafora J.W."/>
            <person name="Visel A."/>
            <person name="Grigoriev I.V."/>
        </authorList>
    </citation>
    <scope>NUCLEOTIDE SEQUENCE [LARGE SCALE GENOMIC DNA]</scope>
    <source>
        <strain evidence="1 2">S4</strain>
    </source>
</reference>
<organism evidence="1 2">
    <name type="scientific">Anaeromyces robustus</name>
    <dbReference type="NCBI Taxonomy" id="1754192"/>
    <lineage>
        <taxon>Eukaryota</taxon>
        <taxon>Fungi</taxon>
        <taxon>Fungi incertae sedis</taxon>
        <taxon>Chytridiomycota</taxon>
        <taxon>Chytridiomycota incertae sedis</taxon>
        <taxon>Neocallimastigomycetes</taxon>
        <taxon>Neocallimastigales</taxon>
        <taxon>Neocallimastigaceae</taxon>
        <taxon>Anaeromyces</taxon>
    </lineage>
</organism>
<dbReference type="AlphaFoldDB" id="A0A1Y1W0E7"/>
<evidence type="ECO:0000313" key="2">
    <source>
        <dbReference type="Proteomes" id="UP000193944"/>
    </source>
</evidence>
<name>A0A1Y1W0E7_9FUNG</name>
<protein>
    <submittedName>
        <fullName evidence="1">Uncharacterized protein</fullName>
    </submittedName>
</protein>
<comment type="caution">
    <text evidence="1">The sequence shown here is derived from an EMBL/GenBank/DDBJ whole genome shotgun (WGS) entry which is preliminary data.</text>
</comment>
<proteinExistence type="predicted"/>
<reference evidence="1 2" key="1">
    <citation type="submission" date="2016-08" db="EMBL/GenBank/DDBJ databases">
        <title>A Parts List for Fungal Cellulosomes Revealed by Comparative Genomics.</title>
        <authorList>
            <consortium name="DOE Joint Genome Institute"/>
            <person name="Haitjema C.H."/>
            <person name="Gilmore S.P."/>
            <person name="Henske J.K."/>
            <person name="Solomon K.V."/>
            <person name="De Groot R."/>
            <person name="Kuo A."/>
            <person name="Mondo S.J."/>
            <person name="Salamov A.A."/>
            <person name="Labutti K."/>
            <person name="Zhao Z."/>
            <person name="Chiniquy J."/>
            <person name="Barry K."/>
            <person name="Brewer H.M."/>
            <person name="Purvine S.O."/>
            <person name="Wright A.T."/>
            <person name="Boxma B."/>
            <person name="Van Alen T."/>
            <person name="Hackstein J.H."/>
            <person name="Baker S.E."/>
            <person name="Grigoriev I.V."/>
            <person name="O'Malley M.A."/>
        </authorList>
    </citation>
    <scope>NUCLEOTIDE SEQUENCE [LARGE SCALE GENOMIC DNA]</scope>
    <source>
        <strain evidence="1 2">S4</strain>
    </source>
</reference>
<dbReference type="Proteomes" id="UP000193944">
    <property type="component" value="Unassembled WGS sequence"/>
</dbReference>